<reference evidence="1" key="1">
    <citation type="submission" date="2021-03" db="EMBL/GenBank/DDBJ databases">
        <title>Draft genome sequence of rust myrtle Austropuccinia psidii MF-1, a brazilian biotype.</title>
        <authorList>
            <person name="Quecine M.C."/>
            <person name="Pachon D.M.R."/>
            <person name="Bonatelli M.L."/>
            <person name="Correr F.H."/>
            <person name="Franceschini L.M."/>
            <person name="Leite T.F."/>
            <person name="Margarido G.R.A."/>
            <person name="Almeida C.A."/>
            <person name="Ferrarezi J.A."/>
            <person name="Labate C.A."/>
        </authorList>
    </citation>
    <scope>NUCLEOTIDE SEQUENCE</scope>
    <source>
        <strain evidence="1">MF-1</strain>
    </source>
</reference>
<evidence type="ECO:0000313" key="1">
    <source>
        <dbReference type="EMBL" id="MBW0543224.1"/>
    </source>
</evidence>
<evidence type="ECO:0000313" key="2">
    <source>
        <dbReference type="Proteomes" id="UP000765509"/>
    </source>
</evidence>
<organism evidence="1 2">
    <name type="scientific">Austropuccinia psidii MF-1</name>
    <dbReference type="NCBI Taxonomy" id="1389203"/>
    <lineage>
        <taxon>Eukaryota</taxon>
        <taxon>Fungi</taxon>
        <taxon>Dikarya</taxon>
        <taxon>Basidiomycota</taxon>
        <taxon>Pucciniomycotina</taxon>
        <taxon>Pucciniomycetes</taxon>
        <taxon>Pucciniales</taxon>
        <taxon>Sphaerophragmiaceae</taxon>
        <taxon>Austropuccinia</taxon>
    </lineage>
</organism>
<sequence>MHLYVKKLTLNQDLIKNPKLVVAKLQEFHDNSSTQEKSISPSASTLLSESAHSYKITYFFSNGKHNLMCTTPRKYQCYAKNPHLRPPWQINKRENKALAHLSTAQALITSKKVDIKPQELIIDCCSTHHMFSPVVISPLSLKHQK</sequence>
<dbReference type="OrthoDB" id="8029976at2759"/>
<dbReference type="AlphaFoldDB" id="A0A9Q3FQ95"/>
<proteinExistence type="predicted"/>
<protein>
    <submittedName>
        <fullName evidence="1">Uncharacterized protein</fullName>
    </submittedName>
</protein>
<dbReference type="Proteomes" id="UP000765509">
    <property type="component" value="Unassembled WGS sequence"/>
</dbReference>
<accession>A0A9Q3FQ95</accession>
<keyword evidence="2" id="KW-1185">Reference proteome</keyword>
<gene>
    <name evidence="1" type="ORF">O181_082939</name>
</gene>
<dbReference type="EMBL" id="AVOT02047985">
    <property type="protein sequence ID" value="MBW0543224.1"/>
    <property type="molecule type" value="Genomic_DNA"/>
</dbReference>
<comment type="caution">
    <text evidence="1">The sequence shown here is derived from an EMBL/GenBank/DDBJ whole genome shotgun (WGS) entry which is preliminary data.</text>
</comment>
<name>A0A9Q3FQ95_9BASI</name>